<dbReference type="GeneID" id="37009329"/>
<dbReference type="PANTHER" id="PTHR47098:SF2">
    <property type="entry name" value="PROTEIN MAK32"/>
    <property type="match status" value="1"/>
</dbReference>
<feature type="domain" description="Carbohydrate kinase PfkB" evidence="1">
    <location>
        <begin position="178"/>
        <end position="303"/>
    </location>
</feature>
<dbReference type="PANTHER" id="PTHR47098">
    <property type="entry name" value="PROTEIN MAK32"/>
    <property type="match status" value="1"/>
</dbReference>
<dbReference type="SUPFAM" id="SSF53613">
    <property type="entry name" value="Ribokinase-like"/>
    <property type="match status" value="1"/>
</dbReference>
<dbReference type="InterPro" id="IPR029056">
    <property type="entry name" value="Ribokinase-like"/>
</dbReference>
<evidence type="ECO:0000313" key="2">
    <source>
        <dbReference type="EMBL" id="PVH23706.1"/>
    </source>
</evidence>
<evidence type="ECO:0000259" key="1">
    <source>
        <dbReference type="Pfam" id="PF00294"/>
    </source>
</evidence>
<dbReference type="STRING" id="45357.A0A2V1B1G3"/>
<gene>
    <name evidence="2" type="ORF">CXQ85_003999</name>
</gene>
<name>A0A2V1B1G3_9ASCO</name>
<dbReference type="Gene3D" id="3.40.1190.20">
    <property type="match status" value="1"/>
</dbReference>
<reference evidence="2 3" key="1">
    <citation type="submission" date="2017-12" db="EMBL/GenBank/DDBJ databases">
        <title>Genome Sequence of a Multidrug-Resistant Candida haemulonii Isolate from a Patient with Chronic Leg Ulcers in Israel.</title>
        <authorList>
            <person name="Chow N.A."/>
            <person name="Gade L."/>
            <person name="Batra D."/>
            <person name="Rowe L.A."/>
            <person name="Ben-Ami R."/>
            <person name="Loparev V.N."/>
            <person name="Litvintseva A.P."/>
        </authorList>
    </citation>
    <scope>NUCLEOTIDE SEQUENCE [LARGE SCALE GENOMIC DNA]</scope>
    <source>
        <strain evidence="2 3">B11899</strain>
    </source>
</reference>
<dbReference type="Pfam" id="PF00294">
    <property type="entry name" value="PfkB"/>
    <property type="match status" value="1"/>
</dbReference>
<keyword evidence="3" id="KW-1185">Reference proteome</keyword>
<accession>A0A2V1B1G3</accession>
<dbReference type="AlphaFoldDB" id="A0A2V1B1G3"/>
<protein>
    <recommendedName>
        <fullName evidence="1">Carbohydrate kinase PfkB domain-containing protein</fullName>
    </recommendedName>
</protein>
<dbReference type="EMBL" id="PKFO01000011">
    <property type="protein sequence ID" value="PVH23706.1"/>
    <property type="molecule type" value="Genomic_DNA"/>
</dbReference>
<dbReference type="OrthoDB" id="497927at2759"/>
<comment type="caution">
    <text evidence="2">The sequence shown here is derived from an EMBL/GenBank/DDBJ whole genome shotgun (WGS) entry which is preliminary data.</text>
</comment>
<dbReference type="RefSeq" id="XP_025344646.1">
    <property type="nucleotide sequence ID" value="XM_025487630.1"/>
</dbReference>
<dbReference type="Proteomes" id="UP000244309">
    <property type="component" value="Unassembled WGS sequence"/>
</dbReference>
<dbReference type="VEuPathDB" id="FungiDB:CXQ85_003999"/>
<organism evidence="2 3">
    <name type="scientific">Candidozyma haemuli</name>
    <dbReference type="NCBI Taxonomy" id="45357"/>
    <lineage>
        <taxon>Eukaryota</taxon>
        <taxon>Fungi</taxon>
        <taxon>Dikarya</taxon>
        <taxon>Ascomycota</taxon>
        <taxon>Saccharomycotina</taxon>
        <taxon>Pichiomycetes</taxon>
        <taxon>Metschnikowiaceae</taxon>
        <taxon>Candidozyma</taxon>
    </lineage>
</organism>
<proteinExistence type="predicted"/>
<evidence type="ECO:0000313" key="3">
    <source>
        <dbReference type="Proteomes" id="UP000244309"/>
    </source>
</evidence>
<dbReference type="InterPro" id="IPR011611">
    <property type="entry name" value="PfkB_dom"/>
</dbReference>
<sequence length="342" mass="37941">MTSPDPILTTLGLFIIDDNIYPESWKRETEYNIIGGGASYAIVGGRIASGPSLGKRITGIIDKGTDFPQEVEYEINSWGAGPIFRENPDRLTTRGANVYQENGFRSFAYRSPKKRIEDYDIVNTENLIRSKAFHTCCAIDRCGTIIDCFAEQLKGTDGELPIHIFEPFPDICIPQNYEPLKQLLPKLHIFSPNLEEAAGFLGLDIPSTENGIAKLAEQFIQYSPKDGGVVIRCGAKGCYIKTHSAGFMLEAYHDDQSKVVDVTGGGNTFCGAFATAFYLSKQDWLVAGIFGNVASGCIVEKLGMPAREPDTEIWNGTSIKDRLHHYTDKHSLKLDLERIDWI</sequence>